<dbReference type="InterPro" id="IPR008969">
    <property type="entry name" value="CarboxyPept-like_regulatory"/>
</dbReference>
<dbReference type="AlphaFoldDB" id="A0A5B8YRD7"/>
<dbReference type="Pfam" id="PF13715">
    <property type="entry name" value="CarbopepD_reg_2"/>
    <property type="match status" value="1"/>
</dbReference>
<keyword evidence="1" id="KW-0378">Hydrolase</keyword>
<sequence length="828" mass="95113">MKGILFAICFITIFQGWAQTRAGGVVKDIGGEPVPFVNVIFPNSAEGTITSEDGRFYINSPKEQDSLRFSFIGYQSLTIPLKKGNNTGLEIILQEESQGLTEVWIFQGKTSKKNNPALDILRKIWENRRSNGTRMFDHYQFRKYEKLEFDLNTIDSAVITSKAFRGMEFVFDKIDTSVVTGKSFLPVFINESVHRVYGDNVNGRKKEVLVGNKNSGFNENKFLIDAVKDMYIENEIYDNYLRIFDKNFISPLSTTGIDTYNYILADSAFIENKWSYNIVYYPRRKNELTFKGNFWVNDTTFAIKKIDLEMSKNANINWVNGVYLSMDYEVVNDSVFLLKRDFFMADFSFERKDDAGGIYGKRTVLYDNYEFNRPMDDAFYNRKVTSFEKPLYNRNEEFWEQNRLEALSRHESGIYEMLDSLRTLPAFKRIYNVTSIAATGYIDFDGWDIGPVFTFVNYNEVEGLRLRLGARTYFGQHDPWRIEGYTAYGFKDQKLKYGLLGKVLLEPQNRLIFSAGYRDDVEQLGASLTNTTDVLGRSLASSSIISVGDNNKLSNIKLSMAALEIEPWENFTVRFAGSHRVMESASPSFSLAWYENKDQNIISTSISQTEISTMLSYYPGRHLTGFGVERLVTNGGRFPSFFFNYSVGVKGIFQSDFNYRKYQFFYDQPWWIGGIGLANIRLEAGTIDGEVPLGLLNVIPANQTFFGIYNTFPLLNFYEFVTDTYVSAHFEHNFNGKLFAYVPLLRNFNLREYLGVRGVWGELSEANKNIDASGIPLLAPSKEPYFEYSAGVGNIFKFIRIDAHWRGNYLENPDARKFGITATLGFHF</sequence>
<accession>A0A5B8YRD7</accession>
<keyword evidence="1" id="KW-0645">Protease</keyword>
<dbReference type="KEGG" id="anp:FK178_09500"/>
<evidence type="ECO:0000313" key="2">
    <source>
        <dbReference type="Proteomes" id="UP000321954"/>
    </source>
</evidence>
<dbReference type="Pfam" id="PF18939">
    <property type="entry name" value="DUF5686"/>
    <property type="match status" value="1"/>
</dbReference>
<name>A0A5B8YRD7_9FLAO</name>
<dbReference type="OrthoDB" id="983143at2"/>
<keyword evidence="1" id="KW-0121">Carboxypeptidase</keyword>
<evidence type="ECO:0000313" key="1">
    <source>
        <dbReference type="EMBL" id="QED39096.1"/>
    </source>
</evidence>
<dbReference type="InterPro" id="IPR043741">
    <property type="entry name" value="DUF5686"/>
</dbReference>
<dbReference type="Gene3D" id="2.60.40.1120">
    <property type="entry name" value="Carboxypeptidase-like, regulatory domain"/>
    <property type="match status" value="1"/>
</dbReference>
<organism evidence="1 2">
    <name type="scientific">Antarcticibacterium arcticum</name>
    <dbReference type="NCBI Taxonomy" id="2585771"/>
    <lineage>
        <taxon>Bacteria</taxon>
        <taxon>Pseudomonadati</taxon>
        <taxon>Bacteroidota</taxon>
        <taxon>Flavobacteriia</taxon>
        <taxon>Flavobacteriales</taxon>
        <taxon>Flavobacteriaceae</taxon>
        <taxon>Antarcticibacterium</taxon>
    </lineage>
</organism>
<keyword evidence="2" id="KW-1185">Reference proteome</keyword>
<reference evidence="1 2" key="1">
    <citation type="submission" date="2019-08" db="EMBL/GenBank/DDBJ databases">
        <title>Antarcticibacterium arcticum sp. nov., a bacterium isolated from marine sediment of the Canadian Beaufort Sea.</title>
        <authorList>
            <person name="Lee Y.M."/>
            <person name="Baek K."/>
            <person name="Lee D.-H."/>
            <person name="Shin S.C."/>
            <person name="Jin Y.K."/>
            <person name="Park Y."/>
        </authorList>
    </citation>
    <scope>NUCLEOTIDE SEQUENCE [LARGE SCALE GENOMIC DNA]</scope>
    <source>
        <strain evidence="1 2">PAMC 28998</strain>
    </source>
</reference>
<dbReference type="SUPFAM" id="SSF49464">
    <property type="entry name" value="Carboxypeptidase regulatory domain-like"/>
    <property type="match status" value="1"/>
</dbReference>
<dbReference type="GO" id="GO:0004180">
    <property type="term" value="F:carboxypeptidase activity"/>
    <property type="evidence" value="ECO:0007669"/>
    <property type="project" value="UniProtKB-KW"/>
</dbReference>
<proteinExistence type="predicted"/>
<dbReference type="Proteomes" id="UP000321954">
    <property type="component" value="Chromosome"/>
</dbReference>
<gene>
    <name evidence="1" type="ORF">FK178_09500</name>
</gene>
<protein>
    <submittedName>
        <fullName evidence="1">Carboxypeptidase-like regulatory domain-containing protein</fullName>
    </submittedName>
</protein>
<dbReference type="EMBL" id="CP042476">
    <property type="protein sequence ID" value="QED39096.1"/>
    <property type="molecule type" value="Genomic_DNA"/>
</dbReference>